<dbReference type="InterPro" id="IPR029063">
    <property type="entry name" value="SAM-dependent_MTases_sf"/>
</dbReference>
<dbReference type="SUPFAM" id="SSF53335">
    <property type="entry name" value="S-adenosyl-L-methionine-dependent methyltransferases"/>
    <property type="match status" value="1"/>
</dbReference>
<protein>
    <submittedName>
        <fullName evidence="3">MT-A70 family</fullName>
    </submittedName>
</protein>
<reference evidence="3 4" key="1">
    <citation type="journal article" date="2016" name="Genome Biol. Evol.">
        <title>Divergent and convergent evolution of fungal pathogenicity.</title>
        <authorList>
            <person name="Shang Y."/>
            <person name="Xiao G."/>
            <person name="Zheng P."/>
            <person name="Cen K."/>
            <person name="Zhan S."/>
            <person name="Wang C."/>
        </authorList>
    </citation>
    <scope>NUCLEOTIDE SEQUENCE [LARGE SCALE GENOMIC DNA]</scope>
    <source>
        <strain evidence="3 4">RCEF 4871</strain>
    </source>
</reference>
<dbReference type="PANTHER" id="PTHR12829">
    <property type="entry name" value="N6-ADENOSINE-METHYLTRANSFERASE"/>
    <property type="match status" value="1"/>
</dbReference>
<comment type="caution">
    <text evidence="3">The sequence shown here is derived from an EMBL/GenBank/DDBJ whole genome shotgun (WGS) entry which is preliminary data.</text>
</comment>
<keyword evidence="4" id="KW-1185">Reference proteome</keyword>
<dbReference type="Proteomes" id="UP000243498">
    <property type="component" value="Unassembled WGS sequence"/>
</dbReference>
<dbReference type="OrthoDB" id="61116at2759"/>
<dbReference type="Pfam" id="PF05063">
    <property type="entry name" value="MT-A70"/>
    <property type="match status" value="1"/>
</dbReference>
<evidence type="ECO:0000256" key="1">
    <source>
        <dbReference type="PROSITE-ProRule" id="PRU00489"/>
    </source>
</evidence>
<dbReference type="GO" id="GO:0008168">
    <property type="term" value="F:methyltransferase activity"/>
    <property type="evidence" value="ECO:0007669"/>
    <property type="project" value="TreeGrafter"/>
</dbReference>
<dbReference type="PANTHER" id="PTHR12829:SF4">
    <property type="entry name" value="N(6)-ADENINE-SPECIFIC METHYLTRANSFERASE METTL4"/>
    <property type="match status" value="1"/>
</dbReference>
<evidence type="ECO:0000256" key="2">
    <source>
        <dbReference type="SAM" id="MobiDB-lite"/>
    </source>
</evidence>
<dbReference type="InterPro" id="IPR007757">
    <property type="entry name" value="MT-A70-like"/>
</dbReference>
<organism evidence="3 4">
    <name type="scientific">Metarhizium rileyi (strain RCEF 4871)</name>
    <name type="common">Nomuraea rileyi</name>
    <dbReference type="NCBI Taxonomy" id="1649241"/>
    <lineage>
        <taxon>Eukaryota</taxon>
        <taxon>Fungi</taxon>
        <taxon>Dikarya</taxon>
        <taxon>Ascomycota</taxon>
        <taxon>Pezizomycotina</taxon>
        <taxon>Sordariomycetes</taxon>
        <taxon>Hypocreomycetidae</taxon>
        <taxon>Hypocreales</taxon>
        <taxon>Clavicipitaceae</taxon>
        <taxon>Metarhizium</taxon>
    </lineage>
</organism>
<sequence>MSGPVQSGSTTSSSVLFQSDDRTVVLLDIPRSLEEAQVLPGRPLLRRIYSDAPPAEPLPTPDPKRSRRRRRRGNGASESNHAGAAHECIAQSPAAQIADLMTAASVQGALQVLRDRHNGPFHLPRTSASAAYTGPVDVDVDADAPRVLPVDVEDARPLHGSVQDLRQAFIDTAPAFRLIVLDPPWPNRSAKRRSDRYATATDMREMRTLLTDIPVAAHLASDGLLAVWITNKASIPDLLTSPAGVFASWGVELVAEWTWLKITANGSPLYDVESTWRKPWEKILIARPIGASARPGLRSKVIIAVPDVHSRKPNLRALFEDVLAQQNYPGLEVFARNLTAGWWSWGDQVFHFQSQQYWQEID</sequence>
<feature type="region of interest" description="Disordered" evidence="2">
    <location>
        <begin position="49"/>
        <end position="86"/>
    </location>
</feature>
<dbReference type="EMBL" id="AZHC01000004">
    <property type="protein sequence ID" value="OAA48371.1"/>
    <property type="molecule type" value="Genomic_DNA"/>
</dbReference>
<evidence type="ECO:0000313" key="4">
    <source>
        <dbReference type="Proteomes" id="UP000243498"/>
    </source>
</evidence>
<accession>A0A167HVG6</accession>
<comment type="similarity">
    <text evidence="1">Belongs to the MT-A70-like family.</text>
</comment>
<dbReference type="STRING" id="1081105.A0A167HVG6"/>
<dbReference type="PROSITE" id="PS51143">
    <property type="entry name" value="MT_A70"/>
    <property type="match status" value="1"/>
</dbReference>
<evidence type="ECO:0000313" key="3">
    <source>
        <dbReference type="EMBL" id="OAA48371.1"/>
    </source>
</evidence>
<name>A0A167HVG6_METRR</name>
<gene>
    <name evidence="3" type="ORF">NOR_01621</name>
</gene>
<dbReference type="OMA" id="WWSWGDQ"/>
<dbReference type="GO" id="GO:0005634">
    <property type="term" value="C:nucleus"/>
    <property type="evidence" value="ECO:0007669"/>
    <property type="project" value="TreeGrafter"/>
</dbReference>
<dbReference type="AlphaFoldDB" id="A0A167HVG6"/>
<proteinExistence type="inferred from homology"/>